<keyword evidence="2 5" id="KW-0436">Ligase</keyword>
<dbReference type="GO" id="GO:0004467">
    <property type="term" value="F:long-chain fatty acid-CoA ligase activity"/>
    <property type="evidence" value="ECO:0007669"/>
    <property type="project" value="UniProtKB-EC"/>
</dbReference>
<dbReference type="Gene3D" id="3.40.50.12780">
    <property type="entry name" value="N-terminal domain of ligase-like"/>
    <property type="match status" value="1"/>
</dbReference>
<dbReference type="InterPro" id="IPR045851">
    <property type="entry name" value="AMP-bd_C_sf"/>
</dbReference>
<dbReference type="Pfam" id="PF00501">
    <property type="entry name" value="AMP-binding"/>
    <property type="match status" value="1"/>
</dbReference>
<sequence length="359" mass="39111">MPIDTYLARKPDDEAVVLYTSGTTGKPKGAVLTHDNILWNVETITFDTIELKHQDVMLGALPLFHSFGQTVVLNGGFRAGATIALVPRFEAGAVLDLLMKEKVTIVVGVPTMFIGLLEAAKANPARPPLRIAISGGSALPVSIIEKVKSVFGIDIYEGYGLSETSPVATFNQERYGRKPGTVGCSIWGVDVEIADADIKDHIEFLPTGERGEIVIRGHNIFSGYLNKLEATAEVVMDGWFRSGDVGIKDEDGFISIVDRTKDMIIRGGFNVYPREVEEVMIRFPGVKQVAVIGVPDAVHGEEIVAVVVAEDGVNGDELREWTKGHIGSHKYPRRVEFVSEMPLGPSGKVLKRVLVERFS</sequence>
<dbReference type="EMBL" id="MLJW01005482">
    <property type="protein sequence ID" value="OIQ68145.1"/>
    <property type="molecule type" value="Genomic_DNA"/>
</dbReference>
<dbReference type="InterPro" id="IPR000873">
    <property type="entry name" value="AMP-dep_synth/lig_dom"/>
</dbReference>
<evidence type="ECO:0000256" key="1">
    <source>
        <dbReference type="ARBA" id="ARBA00006432"/>
    </source>
</evidence>
<evidence type="ECO:0000259" key="3">
    <source>
        <dbReference type="Pfam" id="PF00501"/>
    </source>
</evidence>
<dbReference type="Pfam" id="PF13193">
    <property type="entry name" value="AMP-binding_C"/>
    <property type="match status" value="1"/>
</dbReference>
<reference evidence="5" key="1">
    <citation type="submission" date="2016-10" db="EMBL/GenBank/DDBJ databases">
        <title>Sequence of Gallionella enrichment culture.</title>
        <authorList>
            <person name="Poehlein A."/>
            <person name="Muehling M."/>
            <person name="Daniel R."/>
        </authorList>
    </citation>
    <scope>NUCLEOTIDE SEQUENCE</scope>
</reference>
<dbReference type="Gene3D" id="3.30.300.30">
    <property type="match status" value="1"/>
</dbReference>
<feature type="domain" description="AMP-binding enzyme C-terminal" evidence="4">
    <location>
        <begin position="275"/>
        <end position="348"/>
    </location>
</feature>
<evidence type="ECO:0000259" key="4">
    <source>
        <dbReference type="Pfam" id="PF13193"/>
    </source>
</evidence>
<evidence type="ECO:0000313" key="5">
    <source>
        <dbReference type="EMBL" id="OIQ68145.1"/>
    </source>
</evidence>
<feature type="domain" description="AMP-dependent synthetase/ligase" evidence="3">
    <location>
        <begin position="9"/>
        <end position="225"/>
    </location>
</feature>
<dbReference type="InterPro" id="IPR025110">
    <property type="entry name" value="AMP-bd_C"/>
</dbReference>
<dbReference type="InterPro" id="IPR042099">
    <property type="entry name" value="ANL_N_sf"/>
</dbReference>
<accession>A0A1J5P958</accession>
<dbReference type="PROSITE" id="PS00455">
    <property type="entry name" value="AMP_BINDING"/>
    <property type="match status" value="1"/>
</dbReference>
<dbReference type="PANTHER" id="PTHR43201">
    <property type="entry name" value="ACYL-COA SYNTHETASE"/>
    <property type="match status" value="1"/>
</dbReference>
<dbReference type="SUPFAM" id="SSF56801">
    <property type="entry name" value="Acetyl-CoA synthetase-like"/>
    <property type="match status" value="1"/>
</dbReference>
<dbReference type="InterPro" id="IPR020845">
    <property type="entry name" value="AMP-binding_CS"/>
</dbReference>
<protein>
    <submittedName>
        <fullName evidence="5">Long-chain-fatty-acid--CoA ligase</fullName>
        <ecNumber evidence="5">6.2.1.3</ecNumber>
    </submittedName>
</protein>
<evidence type="ECO:0000256" key="2">
    <source>
        <dbReference type="ARBA" id="ARBA00022598"/>
    </source>
</evidence>
<dbReference type="GO" id="GO:0031956">
    <property type="term" value="F:medium-chain fatty acid-CoA ligase activity"/>
    <property type="evidence" value="ECO:0007669"/>
    <property type="project" value="TreeGrafter"/>
</dbReference>
<proteinExistence type="inferred from homology"/>
<name>A0A1J5P958_9ZZZZ</name>
<comment type="similarity">
    <text evidence="1">Belongs to the ATP-dependent AMP-binding enzyme family.</text>
</comment>
<dbReference type="EC" id="6.2.1.3" evidence="5"/>
<dbReference type="AlphaFoldDB" id="A0A1J5P958"/>
<gene>
    <name evidence="5" type="primary">lcfB_17</name>
    <name evidence="5" type="ORF">GALL_502660</name>
</gene>
<comment type="caution">
    <text evidence="5">The sequence shown here is derived from an EMBL/GenBank/DDBJ whole genome shotgun (WGS) entry which is preliminary data.</text>
</comment>
<organism evidence="5">
    <name type="scientific">mine drainage metagenome</name>
    <dbReference type="NCBI Taxonomy" id="410659"/>
    <lineage>
        <taxon>unclassified sequences</taxon>
        <taxon>metagenomes</taxon>
        <taxon>ecological metagenomes</taxon>
    </lineage>
</organism>
<dbReference type="PANTHER" id="PTHR43201:SF5">
    <property type="entry name" value="MEDIUM-CHAIN ACYL-COA LIGASE ACSF2, MITOCHONDRIAL"/>
    <property type="match status" value="1"/>
</dbReference>